<comment type="caution">
    <text evidence="2">The sequence shown here is derived from an EMBL/GenBank/DDBJ whole genome shotgun (WGS) entry which is preliminary data.</text>
</comment>
<accession>A0AAV5UEV7</accession>
<dbReference type="PANTHER" id="PTHR22718:SF25">
    <property type="entry name" value="G-PROTEIN COUPLED RECEPTORS FAMILY 1 PROFILE DOMAIN-CONTAINING PROTEIN"/>
    <property type="match status" value="1"/>
</dbReference>
<feature type="transmembrane region" description="Helical" evidence="1">
    <location>
        <begin position="123"/>
        <end position="143"/>
    </location>
</feature>
<dbReference type="Pfam" id="PF04789">
    <property type="entry name" value="DUF621"/>
    <property type="match status" value="1"/>
</dbReference>
<evidence type="ECO:0008006" key="4">
    <source>
        <dbReference type="Google" id="ProtNLM"/>
    </source>
</evidence>
<feature type="transmembrane region" description="Helical" evidence="1">
    <location>
        <begin position="39"/>
        <end position="66"/>
    </location>
</feature>
<feature type="non-terminal residue" evidence="2">
    <location>
        <position position="175"/>
    </location>
</feature>
<gene>
    <name evidence="2" type="ORF">PENTCL1PPCAC_27680</name>
</gene>
<keyword evidence="1" id="KW-0812">Transmembrane</keyword>
<evidence type="ECO:0000256" key="1">
    <source>
        <dbReference type="SAM" id="Phobius"/>
    </source>
</evidence>
<dbReference type="EMBL" id="BTSX01000006">
    <property type="protein sequence ID" value="GMT05506.1"/>
    <property type="molecule type" value="Genomic_DNA"/>
</dbReference>
<reference evidence="2" key="1">
    <citation type="submission" date="2023-10" db="EMBL/GenBank/DDBJ databases">
        <title>Genome assembly of Pristionchus species.</title>
        <authorList>
            <person name="Yoshida K."/>
            <person name="Sommer R.J."/>
        </authorList>
    </citation>
    <scope>NUCLEOTIDE SEQUENCE</scope>
    <source>
        <strain evidence="2">RS0144</strain>
    </source>
</reference>
<evidence type="ECO:0000313" key="3">
    <source>
        <dbReference type="Proteomes" id="UP001432027"/>
    </source>
</evidence>
<proteinExistence type="predicted"/>
<sequence length="175" mass="19671">MTSAIIPLLFFFCQCQYKYDSNMKIYYNSCAIDSPPVSILLNSLIYLTYACAFIVLLLYLLIFFYLRKNKRSKIERTSSRSTVQMKLLKQSLVIFILYACSMISVFILSFIDPGKSGIFDLAYAENLLNLSIAAVYPICFLAMSGDMKSILISKLVPSASGRVASVTLNNNVNNN</sequence>
<keyword evidence="1" id="KW-1133">Transmembrane helix</keyword>
<dbReference type="InterPro" id="IPR006874">
    <property type="entry name" value="DUF621"/>
</dbReference>
<keyword evidence="1" id="KW-0472">Membrane</keyword>
<name>A0AAV5UEV7_9BILA</name>
<organism evidence="2 3">
    <name type="scientific">Pristionchus entomophagus</name>
    <dbReference type="NCBI Taxonomy" id="358040"/>
    <lineage>
        <taxon>Eukaryota</taxon>
        <taxon>Metazoa</taxon>
        <taxon>Ecdysozoa</taxon>
        <taxon>Nematoda</taxon>
        <taxon>Chromadorea</taxon>
        <taxon>Rhabditida</taxon>
        <taxon>Rhabditina</taxon>
        <taxon>Diplogasteromorpha</taxon>
        <taxon>Diplogasteroidea</taxon>
        <taxon>Neodiplogasteridae</taxon>
        <taxon>Pristionchus</taxon>
    </lineage>
</organism>
<keyword evidence="3" id="KW-1185">Reference proteome</keyword>
<protein>
    <recommendedName>
        <fullName evidence="4">G protein-coupled receptor</fullName>
    </recommendedName>
</protein>
<dbReference type="Proteomes" id="UP001432027">
    <property type="component" value="Unassembled WGS sequence"/>
</dbReference>
<dbReference type="SUPFAM" id="SSF81321">
    <property type="entry name" value="Family A G protein-coupled receptor-like"/>
    <property type="match status" value="1"/>
</dbReference>
<evidence type="ECO:0000313" key="2">
    <source>
        <dbReference type="EMBL" id="GMT05506.1"/>
    </source>
</evidence>
<dbReference type="AlphaFoldDB" id="A0AAV5UEV7"/>
<feature type="transmembrane region" description="Helical" evidence="1">
    <location>
        <begin position="87"/>
        <end position="111"/>
    </location>
</feature>
<dbReference type="Gene3D" id="1.20.1070.10">
    <property type="entry name" value="Rhodopsin 7-helix transmembrane proteins"/>
    <property type="match status" value="1"/>
</dbReference>
<dbReference type="PANTHER" id="PTHR22718">
    <property type="entry name" value="SERPENTINE RECEPTOR, CLASS X"/>
    <property type="match status" value="1"/>
</dbReference>